<reference evidence="1 2" key="1">
    <citation type="journal article" date="2022" name="Plant J.">
        <title>Chromosome-level genome of Camellia lanceoleosa provides a valuable resource for understanding genome evolution and self-incompatibility.</title>
        <authorList>
            <person name="Gong W."/>
            <person name="Xiao S."/>
            <person name="Wang L."/>
            <person name="Liao Z."/>
            <person name="Chang Y."/>
            <person name="Mo W."/>
            <person name="Hu G."/>
            <person name="Li W."/>
            <person name="Zhao G."/>
            <person name="Zhu H."/>
            <person name="Hu X."/>
            <person name="Ji K."/>
            <person name="Xiang X."/>
            <person name="Song Q."/>
            <person name="Yuan D."/>
            <person name="Jin S."/>
            <person name="Zhang L."/>
        </authorList>
    </citation>
    <scope>NUCLEOTIDE SEQUENCE [LARGE SCALE GENOMIC DNA]</scope>
    <source>
        <strain evidence="1">SQ_2022a</strain>
    </source>
</reference>
<evidence type="ECO:0000313" key="2">
    <source>
        <dbReference type="Proteomes" id="UP001060215"/>
    </source>
</evidence>
<sequence length="461" mass="49311">MRRWEKKVEPISASADRRWRSRVHRYLVLWRGNLRRMVMVVLGNAGNEGFARQGGGHVNGSGGTATGVVVGTRSGGTGSGVEGQFYLLVICIGGLQMLSLRLSFVSMGLIKRMGETQFNRNQQMAQAALAQARRVVVMLQVKLGATTMQQVVVITMRIRNFQGGGDNNRGYGRGNWGRGNGQGMGNRGPTGPMRNRPGGMGGRGIMGNGGNGFGQGIGVTPPLLHPQTMMGQGFDPAFGAPMGRMGSYGGFPGAPTPPFSGILSSFPPVGSVGLPGVAPHVNPAFFGRGLPMNGMGMMPTTGVEGHNMGMWSDPNMAGWAGEEHAGRAGESSYGEEAMSDHQYGEVTHDRGGWQNSMKEKDGGSERDWSGHLIGGIEMIEILVMIGTCLGKDIGHDPERRHRDDRDVGQDRGGSGGGRRDRDCVTVTLFSMIPFTALMRGINSFLPWETVSLAHEKLLKDI</sequence>
<name>A0ACC0HA72_9ERIC</name>
<gene>
    <name evidence="1" type="ORF">LOK49_LG06G00303</name>
</gene>
<evidence type="ECO:0000313" key="1">
    <source>
        <dbReference type="EMBL" id="KAI8009642.1"/>
    </source>
</evidence>
<organism evidence="1 2">
    <name type="scientific">Camellia lanceoleosa</name>
    <dbReference type="NCBI Taxonomy" id="1840588"/>
    <lineage>
        <taxon>Eukaryota</taxon>
        <taxon>Viridiplantae</taxon>
        <taxon>Streptophyta</taxon>
        <taxon>Embryophyta</taxon>
        <taxon>Tracheophyta</taxon>
        <taxon>Spermatophyta</taxon>
        <taxon>Magnoliopsida</taxon>
        <taxon>eudicotyledons</taxon>
        <taxon>Gunneridae</taxon>
        <taxon>Pentapetalae</taxon>
        <taxon>asterids</taxon>
        <taxon>Ericales</taxon>
        <taxon>Theaceae</taxon>
        <taxon>Camellia</taxon>
    </lineage>
</organism>
<keyword evidence="2" id="KW-1185">Reference proteome</keyword>
<dbReference type="EMBL" id="CM045762">
    <property type="protein sequence ID" value="KAI8009642.1"/>
    <property type="molecule type" value="Genomic_DNA"/>
</dbReference>
<protein>
    <submittedName>
        <fullName evidence="1">Uncharacterized protein</fullName>
    </submittedName>
</protein>
<accession>A0ACC0HA72</accession>
<dbReference type="Proteomes" id="UP001060215">
    <property type="component" value="Chromosome 5"/>
</dbReference>
<comment type="caution">
    <text evidence="1">The sequence shown here is derived from an EMBL/GenBank/DDBJ whole genome shotgun (WGS) entry which is preliminary data.</text>
</comment>
<proteinExistence type="predicted"/>